<gene>
    <name evidence="5" type="primary">rpmB</name>
    <name evidence="6" type="ordered locus">Despr_2502</name>
</gene>
<dbReference type="InterPro" id="IPR026569">
    <property type="entry name" value="Ribosomal_bL28"/>
</dbReference>
<evidence type="ECO:0000313" key="7">
    <source>
        <dbReference type="Proteomes" id="UP000006365"/>
    </source>
</evidence>
<dbReference type="EMBL" id="CP002364">
    <property type="protein sequence ID" value="ADW18640.1"/>
    <property type="molecule type" value="Genomic_DNA"/>
</dbReference>
<dbReference type="InterPro" id="IPR001383">
    <property type="entry name" value="Ribosomal_bL28_bact-type"/>
</dbReference>
<sequence length="64" mass="6914">MARNCAICGKGPSTGNNVSHAHNKTRRRWMPNLQRVRMVTANGGTVHANVCTRCIRSGAVVKPA</sequence>
<evidence type="ECO:0000256" key="3">
    <source>
        <dbReference type="ARBA" id="ARBA00023274"/>
    </source>
</evidence>
<dbReference type="PANTHER" id="PTHR39080:SF1">
    <property type="entry name" value="LARGE RIBOSOMAL SUBUNIT PROTEIN BL28A"/>
    <property type="match status" value="1"/>
</dbReference>
<proteinExistence type="inferred from homology"/>
<dbReference type="GO" id="GO:0003735">
    <property type="term" value="F:structural constituent of ribosome"/>
    <property type="evidence" value="ECO:0007669"/>
    <property type="project" value="InterPro"/>
</dbReference>
<keyword evidence="3 5" id="KW-0687">Ribonucleoprotein</keyword>
<dbReference type="Proteomes" id="UP000006365">
    <property type="component" value="Chromosome"/>
</dbReference>
<dbReference type="GO" id="GO:0006412">
    <property type="term" value="P:translation"/>
    <property type="evidence" value="ECO:0007669"/>
    <property type="project" value="UniProtKB-UniRule"/>
</dbReference>
<dbReference type="RefSeq" id="WP_015725166.1">
    <property type="nucleotide sequence ID" value="NC_014972.1"/>
</dbReference>
<evidence type="ECO:0000256" key="4">
    <source>
        <dbReference type="ARBA" id="ARBA00035174"/>
    </source>
</evidence>
<dbReference type="InterPro" id="IPR050096">
    <property type="entry name" value="Bacterial_rp_bL28"/>
</dbReference>
<dbReference type="HAMAP" id="MF_00373">
    <property type="entry name" value="Ribosomal_bL28"/>
    <property type="match status" value="1"/>
</dbReference>
<reference evidence="6 7" key="1">
    <citation type="journal article" date="2011" name="Stand. Genomic Sci.">
        <title>Complete genome sequence of Desulfobulbus propionicus type strain (1pr3).</title>
        <authorList>
            <person name="Pagani I."/>
            <person name="Lapidus A."/>
            <person name="Nolan M."/>
            <person name="Lucas S."/>
            <person name="Hammon N."/>
            <person name="Deshpande S."/>
            <person name="Cheng J.F."/>
            <person name="Chertkov O."/>
            <person name="Davenport K."/>
            <person name="Tapia R."/>
            <person name="Han C."/>
            <person name="Goodwin L."/>
            <person name="Pitluck S."/>
            <person name="Liolios K."/>
            <person name="Mavromatis K."/>
            <person name="Ivanova N."/>
            <person name="Mikhailova N."/>
            <person name="Pati A."/>
            <person name="Chen A."/>
            <person name="Palaniappan K."/>
            <person name="Land M."/>
            <person name="Hauser L."/>
            <person name="Chang Y.J."/>
            <person name="Jeffries C.D."/>
            <person name="Detter J.C."/>
            <person name="Brambilla E."/>
            <person name="Kannan K.P."/>
            <person name="Djao O.D."/>
            <person name="Rohde M."/>
            <person name="Pukall R."/>
            <person name="Spring S."/>
            <person name="Goker M."/>
            <person name="Sikorski J."/>
            <person name="Woyke T."/>
            <person name="Bristow J."/>
            <person name="Eisen J.A."/>
            <person name="Markowitz V."/>
            <person name="Hugenholtz P."/>
            <person name="Kyrpides N.C."/>
            <person name="Klenk H.P."/>
        </authorList>
    </citation>
    <scope>NUCLEOTIDE SEQUENCE [LARGE SCALE GENOMIC DNA]</scope>
    <source>
        <strain evidence="7">ATCC 33891 / DSM 2032 / 1pr3</strain>
    </source>
</reference>
<dbReference type="SUPFAM" id="SSF143800">
    <property type="entry name" value="L28p-like"/>
    <property type="match status" value="1"/>
</dbReference>
<dbReference type="Gene3D" id="2.20.150.30">
    <property type="match status" value="1"/>
</dbReference>
<accession>A0A7U3YNI4</accession>
<dbReference type="NCBIfam" id="TIGR00009">
    <property type="entry name" value="L28"/>
    <property type="match status" value="1"/>
</dbReference>
<evidence type="ECO:0000256" key="1">
    <source>
        <dbReference type="ARBA" id="ARBA00008760"/>
    </source>
</evidence>
<dbReference type="Pfam" id="PF00830">
    <property type="entry name" value="Ribosomal_L28"/>
    <property type="match status" value="1"/>
</dbReference>
<organism evidence="6 7">
    <name type="scientific">Desulfobulbus propionicus (strain ATCC 33891 / DSM 2032 / VKM B-1956 / 1pr3)</name>
    <dbReference type="NCBI Taxonomy" id="577650"/>
    <lineage>
        <taxon>Bacteria</taxon>
        <taxon>Pseudomonadati</taxon>
        <taxon>Thermodesulfobacteriota</taxon>
        <taxon>Desulfobulbia</taxon>
        <taxon>Desulfobulbales</taxon>
        <taxon>Desulfobulbaceae</taxon>
        <taxon>Desulfobulbus</taxon>
    </lineage>
</organism>
<dbReference type="GO" id="GO:0005840">
    <property type="term" value="C:ribosome"/>
    <property type="evidence" value="ECO:0007669"/>
    <property type="project" value="UniProtKB-KW"/>
</dbReference>
<evidence type="ECO:0000313" key="6">
    <source>
        <dbReference type="EMBL" id="ADW18640.1"/>
    </source>
</evidence>
<evidence type="ECO:0000256" key="2">
    <source>
        <dbReference type="ARBA" id="ARBA00022980"/>
    </source>
</evidence>
<dbReference type="Gene3D" id="2.30.170.40">
    <property type="entry name" value="Ribosomal protein L28/L24"/>
    <property type="match status" value="1"/>
</dbReference>
<keyword evidence="7" id="KW-1185">Reference proteome</keyword>
<name>A0A7U3YNI4_DESPD</name>
<protein>
    <recommendedName>
        <fullName evidence="4 5">Large ribosomal subunit protein bL28</fullName>
    </recommendedName>
</protein>
<dbReference type="GO" id="GO:1990904">
    <property type="term" value="C:ribonucleoprotein complex"/>
    <property type="evidence" value="ECO:0007669"/>
    <property type="project" value="UniProtKB-KW"/>
</dbReference>
<keyword evidence="2 5" id="KW-0689">Ribosomal protein</keyword>
<evidence type="ECO:0000256" key="5">
    <source>
        <dbReference type="HAMAP-Rule" id="MF_00373"/>
    </source>
</evidence>
<dbReference type="PANTHER" id="PTHR39080">
    <property type="entry name" value="50S RIBOSOMAL PROTEIN L28"/>
    <property type="match status" value="1"/>
</dbReference>
<dbReference type="InterPro" id="IPR037147">
    <property type="entry name" value="Ribosomal_bL28_sf"/>
</dbReference>
<dbReference type="AlphaFoldDB" id="A0A7U3YNI4"/>
<comment type="similarity">
    <text evidence="1 5">Belongs to the bacterial ribosomal protein bL28 family.</text>
</comment>
<dbReference type="InterPro" id="IPR034704">
    <property type="entry name" value="Ribosomal_bL28/bL31-like_sf"/>
</dbReference>
<dbReference type="KEGG" id="dpr:Despr_2502"/>